<sequence length="264" mass="30522">MEKKLYVTDLDGTIAFKDHMMHDEDVAMVHKLRESGHYMAVATGRDMNGMLEFDQRIQVPFDYYILSNGALIMDRDFNVIYEQAIEHEVAMNIIKHYFEADEYFIATSNGREMTVVERIYENFQMGEYRSVLSYQEFLATPPEILFLNLQPYEREENSAIERAMALDAEIKAKFGDVVDCFRNKFFLDIGPKNISKGTGIEFLMQETKVKPEMIYAIGDSWNDIPMFAVEGVQSYSFDYAEPGVQELAKHIVPNSAACIREFLK</sequence>
<dbReference type="AlphaFoldDB" id="A0A5R8QDM3"/>
<reference evidence="1 2" key="1">
    <citation type="submission" date="2019-05" db="EMBL/GenBank/DDBJ databases">
        <title>Culicoidintestinum kansasii gen. nov., sp. nov. from the gastrointestinal tract of the biting midge, Culicoides sonorensis.</title>
        <authorList>
            <person name="Neupane S."/>
            <person name="Ghosh A."/>
            <person name="Gunther S."/>
            <person name="Martin K."/>
            <person name="Zurek L."/>
        </authorList>
    </citation>
    <scope>NUCLEOTIDE SEQUENCE [LARGE SCALE GENOMIC DNA]</scope>
    <source>
        <strain evidence="1 2">CS-1</strain>
    </source>
</reference>
<dbReference type="RefSeq" id="WP_138190572.1">
    <property type="nucleotide sequence ID" value="NZ_VBWP01000003.1"/>
</dbReference>
<dbReference type="NCBIfam" id="TIGR01484">
    <property type="entry name" value="HAD-SF-IIB"/>
    <property type="match status" value="1"/>
</dbReference>
<dbReference type="PANTHER" id="PTHR10000">
    <property type="entry name" value="PHOSPHOSERINE PHOSPHATASE"/>
    <property type="match status" value="1"/>
</dbReference>
<dbReference type="Gene3D" id="3.40.50.1000">
    <property type="entry name" value="HAD superfamily/HAD-like"/>
    <property type="match status" value="1"/>
</dbReference>
<dbReference type="InterPro" id="IPR023214">
    <property type="entry name" value="HAD_sf"/>
</dbReference>
<dbReference type="Proteomes" id="UP000306912">
    <property type="component" value="Unassembled WGS sequence"/>
</dbReference>
<dbReference type="GO" id="GO:0016791">
    <property type="term" value="F:phosphatase activity"/>
    <property type="evidence" value="ECO:0007669"/>
    <property type="project" value="UniProtKB-ARBA"/>
</dbReference>
<dbReference type="SUPFAM" id="SSF56784">
    <property type="entry name" value="HAD-like"/>
    <property type="match status" value="1"/>
</dbReference>
<organism evidence="1 2">
    <name type="scientific">Culicoidibacter larvae</name>
    <dbReference type="NCBI Taxonomy" id="2579976"/>
    <lineage>
        <taxon>Bacteria</taxon>
        <taxon>Bacillati</taxon>
        <taxon>Bacillota</taxon>
        <taxon>Culicoidibacteria</taxon>
        <taxon>Culicoidibacterales</taxon>
        <taxon>Culicoidibacteraceae</taxon>
        <taxon>Culicoidibacter</taxon>
    </lineage>
</organism>
<dbReference type="Gene3D" id="3.30.1240.10">
    <property type="match status" value="1"/>
</dbReference>
<proteinExistence type="predicted"/>
<evidence type="ECO:0000313" key="1">
    <source>
        <dbReference type="EMBL" id="TLG75365.1"/>
    </source>
</evidence>
<evidence type="ECO:0000313" key="2">
    <source>
        <dbReference type="Proteomes" id="UP000306912"/>
    </source>
</evidence>
<accession>A0A5R8QDM3</accession>
<dbReference type="OrthoDB" id="306707at2"/>
<gene>
    <name evidence="1" type="ORF">FEZ08_04770</name>
</gene>
<dbReference type="PANTHER" id="PTHR10000:SF8">
    <property type="entry name" value="HAD SUPERFAMILY HYDROLASE-LIKE, TYPE 3"/>
    <property type="match status" value="1"/>
</dbReference>
<dbReference type="GO" id="GO:0000287">
    <property type="term" value="F:magnesium ion binding"/>
    <property type="evidence" value="ECO:0007669"/>
    <property type="project" value="TreeGrafter"/>
</dbReference>
<dbReference type="EMBL" id="VBWP01000003">
    <property type="protein sequence ID" value="TLG75365.1"/>
    <property type="molecule type" value="Genomic_DNA"/>
</dbReference>
<dbReference type="InterPro" id="IPR006379">
    <property type="entry name" value="HAD-SF_hydro_IIB"/>
</dbReference>
<dbReference type="GO" id="GO:0005829">
    <property type="term" value="C:cytosol"/>
    <property type="evidence" value="ECO:0007669"/>
    <property type="project" value="TreeGrafter"/>
</dbReference>
<keyword evidence="2" id="KW-1185">Reference proteome</keyword>
<comment type="caution">
    <text evidence="1">The sequence shown here is derived from an EMBL/GenBank/DDBJ whole genome shotgun (WGS) entry which is preliminary data.</text>
</comment>
<protein>
    <submittedName>
        <fullName evidence="1">HAD-IIB family hydrolase</fullName>
    </submittedName>
</protein>
<keyword evidence="1" id="KW-0378">Hydrolase</keyword>
<dbReference type="InterPro" id="IPR036412">
    <property type="entry name" value="HAD-like_sf"/>
</dbReference>
<dbReference type="Pfam" id="PF08282">
    <property type="entry name" value="Hydrolase_3"/>
    <property type="match status" value="1"/>
</dbReference>
<name>A0A5R8QDM3_9FIRM</name>
<dbReference type="InParanoid" id="A0A5R8QDM3"/>